<sequence>MEFLLFWANNIDNLRKLSQPPEAISIVMDMALILMKRHIEPIRLNYTSKDAKSGSPFYTPSYADINKLLTWPNLLGVLTSIRDLNDEIVELLKPYMNIENLQDRARKAFHDLATLTVWADKMQAYHQVNKTVIPIKDRVQKAENSLRKATKKLSRAERDLEETKAGLRKCQEDFDAAMQTKQAFQADYDTLLRRRDDAKSLISGLTGEKIRWSEQSKSFEKSVEKLVGNTILVTAFLSYCGPLNQEYRQRMLNEWQKQLQSRNIPYSEAFNIIEQLTDEATIGEWNLQGLPTDDLSTQNGIIATSNYRYPLLIDPQLQGKTWIKHLEKDNDLLVTTLNVKMFRTQLEDSISLGRPLLIEDVGEELDPLLDNVLEKNYVKIGLSLKVKVGDREIDINHSFRLYITTKLPNPNYSPEICAYVSVIDFTVTMKGLEDQLLGLVIANERAELERERVTLAKETTKNKRLLIELEESLLAKLTSIEGSVLDDLSLVEVLNANKRIATEVKEKVVIAEETKTKISTAREEYRQSNMQT</sequence>
<dbReference type="InterPro" id="IPR026983">
    <property type="entry name" value="DHC"/>
</dbReference>
<evidence type="ECO:0000256" key="5">
    <source>
        <dbReference type="ARBA" id="ARBA00022741"/>
    </source>
</evidence>
<gene>
    <name evidence="16" type="ORF">GPM918_LOCUS2226</name>
    <name evidence="17" type="ORF">SRO942_LOCUS2226</name>
</gene>
<dbReference type="Pfam" id="PF12781">
    <property type="entry name" value="AAA_9"/>
    <property type="match status" value="1"/>
</dbReference>
<evidence type="ECO:0000256" key="8">
    <source>
        <dbReference type="ARBA" id="ARBA00023054"/>
    </source>
</evidence>
<comment type="caution">
    <text evidence="16">The sequence shown here is derived from an EMBL/GenBank/DDBJ whole genome shotgun (WGS) entry which is preliminary data.</text>
</comment>
<keyword evidence="7" id="KW-0243">Dynein</keyword>
<dbReference type="GO" id="GO:0007018">
    <property type="term" value="P:microtubule-based movement"/>
    <property type="evidence" value="ECO:0007669"/>
    <property type="project" value="InterPro"/>
</dbReference>
<proteinExistence type="predicted"/>
<keyword evidence="11" id="KW-0206">Cytoskeleton</keyword>
<dbReference type="InterPro" id="IPR027417">
    <property type="entry name" value="P-loop_NTPase"/>
</dbReference>
<accession>A0A813R0J3</accession>
<evidence type="ECO:0000256" key="4">
    <source>
        <dbReference type="ARBA" id="ARBA00022737"/>
    </source>
</evidence>
<dbReference type="InterPro" id="IPR024743">
    <property type="entry name" value="Dynein_HC_stalk"/>
</dbReference>
<evidence type="ECO:0000256" key="11">
    <source>
        <dbReference type="ARBA" id="ARBA00023212"/>
    </source>
</evidence>
<dbReference type="PANTHER" id="PTHR22878">
    <property type="entry name" value="DYNEIN HEAVY CHAIN 6, AXONEMAL-LIKE-RELATED"/>
    <property type="match status" value="1"/>
</dbReference>
<feature type="domain" description="Dynein heavy chain coiled coil stalk" evidence="14">
    <location>
        <begin position="82"/>
        <end position="254"/>
    </location>
</feature>
<evidence type="ECO:0000259" key="14">
    <source>
        <dbReference type="Pfam" id="PF12777"/>
    </source>
</evidence>
<evidence type="ECO:0000259" key="15">
    <source>
        <dbReference type="Pfam" id="PF12781"/>
    </source>
</evidence>
<protein>
    <recommendedName>
        <fullName evidence="19">Dynein heavy chain</fullName>
    </recommendedName>
</protein>
<evidence type="ECO:0000256" key="10">
    <source>
        <dbReference type="ARBA" id="ARBA00023175"/>
    </source>
</evidence>
<keyword evidence="8 13" id="KW-0175">Coiled coil</keyword>
<evidence type="ECO:0000256" key="12">
    <source>
        <dbReference type="ARBA" id="ARBA00023273"/>
    </source>
</evidence>
<keyword evidence="9" id="KW-0969">Cilium</keyword>
<keyword evidence="5" id="KW-0547">Nucleotide-binding</keyword>
<feature type="coiled-coil region" evidence="13">
    <location>
        <begin position="429"/>
        <end position="463"/>
    </location>
</feature>
<evidence type="ECO:0000313" key="18">
    <source>
        <dbReference type="Proteomes" id="UP000663829"/>
    </source>
</evidence>
<evidence type="ECO:0000313" key="17">
    <source>
        <dbReference type="EMBL" id="CAF3559189.1"/>
    </source>
</evidence>
<dbReference type="FunFam" id="3.40.50.300:FF:000049">
    <property type="entry name" value="Dynein, axonemal, heavy chain 5"/>
    <property type="match status" value="1"/>
</dbReference>
<keyword evidence="12" id="KW-0966">Cell projection</keyword>
<dbReference type="Proteomes" id="UP000681722">
    <property type="component" value="Unassembled WGS sequence"/>
</dbReference>
<organism evidence="16 18">
    <name type="scientific">Didymodactylos carnosus</name>
    <dbReference type="NCBI Taxonomy" id="1234261"/>
    <lineage>
        <taxon>Eukaryota</taxon>
        <taxon>Metazoa</taxon>
        <taxon>Spiralia</taxon>
        <taxon>Gnathifera</taxon>
        <taxon>Rotifera</taxon>
        <taxon>Eurotatoria</taxon>
        <taxon>Bdelloidea</taxon>
        <taxon>Philodinida</taxon>
        <taxon>Philodinidae</taxon>
        <taxon>Didymodactylos</taxon>
    </lineage>
</organism>
<evidence type="ECO:0000313" key="16">
    <source>
        <dbReference type="EMBL" id="CAF0776600.1"/>
    </source>
</evidence>
<dbReference type="OrthoDB" id="447173at2759"/>
<reference evidence="16" key="1">
    <citation type="submission" date="2021-02" db="EMBL/GenBank/DDBJ databases">
        <authorList>
            <person name="Nowell W R."/>
        </authorList>
    </citation>
    <scope>NUCLEOTIDE SEQUENCE</scope>
</reference>
<evidence type="ECO:0000256" key="6">
    <source>
        <dbReference type="ARBA" id="ARBA00022840"/>
    </source>
</evidence>
<dbReference type="Gene3D" id="1.20.920.20">
    <property type="match status" value="1"/>
</dbReference>
<keyword evidence="6" id="KW-0067">ATP-binding</keyword>
<dbReference type="AlphaFoldDB" id="A0A813R0J3"/>
<dbReference type="GO" id="GO:0005524">
    <property type="term" value="F:ATP binding"/>
    <property type="evidence" value="ECO:0007669"/>
    <property type="project" value="UniProtKB-KW"/>
</dbReference>
<evidence type="ECO:0000256" key="13">
    <source>
        <dbReference type="SAM" id="Coils"/>
    </source>
</evidence>
<dbReference type="GO" id="GO:0045505">
    <property type="term" value="F:dynein intermediate chain binding"/>
    <property type="evidence" value="ECO:0007669"/>
    <property type="project" value="InterPro"/>
</dbReference>
<dbReference type="GO" id="GO:0051959">
    <property type="term" value="F:dynein light intermediate chain binding"/>
    <property type="evidence" value="ECO:0007669"/>
    <property type="project" value="InterPro"/>
</dbReference>
<comment type="subcellular location">
    <subcellularLocation>
        <location evidence="1">Cytoplasm</location>
        <location evidence="1">Cytoskeleton</location>
        <location evidence="1">Cilium axoneme</location>
    </subcellularLocation>
</comment>
<keyword evidence="4" id="KW-0677">Repeat</keyword>
<keyword evidence="3" id="KW-0493">Microtubule</keyword>
<keyword evidence="18" id="KW-1185">Reference proteome</keyword>
<dbReference type="GO" id="GO:0005874">
    <property type="term" value="C:microtubule"/>
    <property type="evidence" value="ECO:0007669"/>
    <property type="project" value="UniProtKB-KW"/>
</dbReference>
<dbReference type="Pfam" id="PF12777">
    <property type="entry name" value="MT"/>
    <property type="match status" value="1"/>
</dbReference>
<evidence type="ECO:0000256" key="2">
    <source>
        <dbReference type="ARBA" id="ARBA00022490"/>
    </source>
</evidence>
<dbReference type="Gene3D" id="6.10.140.1060">
    <property type="match status" value="1"/>
</dbReference>
<keyword evidence="2" id="KW-0963">Cytoplasm</keyword>
<dbReference type="Gene3D" id="3.40.50.300">
    <property type="entry name" value="P-loop containing nucleotide triphosphate hydrolases"/>
    <property type="match status" value="1"/>
</dbReference>
<dbReference type="EMBL" id="CAJOBC010000239">
    <property type="protein sequence ID" value="CAF3559189.1"/>
    <property type="molecule type" value="Genomic_DNA"/>
</dbReference>
<evidence type="ECO:0000256" key="1">
    <source>
        <dbReference type="ARBA" id="ARBA00004430"/>
    </source>
</evidence>
<keyword evidence="10" id="KW-0505">Motor protein</keyword>
<evidence type="ECO:0000256" key="7">
    <source>
        <dbReference type="ARBA" id="ARBA00023017"/>
    </source>
</evidence>
<dbReference type="Proteomes" id="UP000663829">
    <property type="component" value="Unassembled WGS sequence"/>
</dbReference>
<dbReference type="GO" id="GO:0030286">
    <property type="term" value="C:dynein complex"/>
    <property type="evidence" value="ECO:0007669"/>
    <property type="project" value="UniProtKB-KW"/>
</dbReference>
<dbReference type="InterPro" id="IPR035706">
    <property type="entry name" value="AAA_9"/>
</dbReference>
<dbReference type="GO" id="GO:0005930">
    <property type="term" value="C:axoneme"/>
    <property type="evidence" value="ECO:0007669"/>
    <property type="project" value="UniProtKB-SubCell"/>
</dbReference>
<name>A0A813R0J3_9BILA</name>
<evidence type="ECO:0000256" key="9">
    <source>
        <dbReference type="ARBA" id="ARBA00023069"/>
    </source>
</evidence>
<dbReference type="EMBL" id="CAJNOQ010000239">
    <property type="protein sequence ID" value="CAF0776600.1"/>
    <property type="molecule type" value="Genomic_DNA"/>
</dbReference>
<evidence type="ECO:0000256" key="3">
    <source>
        <dbReference type="ARBA" id="ARBA00022701"/>
    </source>
</evidence>
<feature type="coiled-coil region" evidence="13">
    <location>
        <begin position="139"/>
        <end position="173"/>
    </location>
</feature>
<dbReference type="PANTHER" id="PTHR22878:SF63">
    <property type="entry name" value="DYNEIN AXONEMAL HEAVY CHAIN 10"/>
    <property type="match status" value="1"/>
</dbReference>
<evidence type="ECO:0008006" key="19">
    <source>
        <dbReference type="Google" id="ProtNLM"/>
    </source>
</evidence>
<feature type="domain" description="Dynein heavy chain ATP-binding dynein motor region" evidence="15">
    <location>
        <begin position="284"/>
        <end position="504"/>
    </location>
</feature>